<keyword evidence="4" id="KW-0677">Repeat</keyword>
<feature type="domain" description="C2H2-type" evidence="13">
    <location>
        <begin position="327"/>
        <end position="354"/>
    </location>
</feature>
<evidence type="ECO:0000256" key="10">
    <source>
        <dbReference type="ARBA" id="ARBA00023242"/>
    </source>
</evidence>
<evidence type="ECO:0000256" key="6">
    <source>
        <dbReference type="ARBA" id="ARBA00022833"/>
    </source>
</evidence>
<evidence type="ECO:0000256" key="8">
    <source>
        <dbReference type="ARBA" id="ARBA00023125"/>
    </source>
</evidence>
<feature type="region of interest" description="Disordered" evidence="12">
    <location>
        <begin position="200"/>
        <end position="277"/>
    </location>
</feature>
<evidence type="ECO:0000313" key="17">
    <source>
        <dbReference type="RefSeq" id="XP_014381625.2"/>
    </source>
</evidence>
<evidence type="ECO:0000256" key="5">
    <source>
        <dbReference type="ARBA" id="ARBA00022771"/>
    </source>
</evidence>
<dbReference type="AlphaFoldDB" id="A0A1U8DWJ8"/>
<dbReference type="PROSITE" id="PS50157">
    <property type="entry name" value="ZINC_FINGER_C2H2_2"/>
    <property type="match status" value="7"/>
</dbReference>
<dbReference type="KEGG" id="asn:106722998"/>
<dbReference type="FunFam" id="3.30.160.60:FF:000873">
    <property type="entry name" value="Zinc finger protein 841"/>
    <property type="match status" value="1"/>
</dbReference>
<evidence type="ECO:0000256" key="2">
    <source>
        <dbReference type="ARBA" id="ARBA00006991"/>
    </source>
</evidence>
<dbReference type="GO" id="GO:0006355">
    <property type="term" value="P:regulation of DNA-templated transcription"/>
    <property type="evidence" value="ECO:0007669"/>
    <property type="project" value="InterPro"/>
</dbReference>
<dbReference type="CDD" id="cd07765">
    <property type="entry name" value="KRAB_A-box"/>
    <property type="match status" value="1"/>
</dbReference>
<evidence type="ECO:0000259" key="15">
    <source>
        <dbReference type="PROSITE" id="PS50806"/>
    </source>
</evidence>
<feature type="domain" description="KRAB" evidence="14">
    <location>
        <begin position="114"/>
        <end position="186"/>
    </location>
</feature>
<dbReference type="PROSITE" id="PS50805">
    <property type="entry name" value="KRAB"/>
    <property type="match status" value="1"/>
</dbReference>
<dbReference type="SMART" id="SM00355">
    <property type="entry name" value="ZnF_C2H2"/>
    <property type="match status" value="7"/>
</dbReference>
<evidence type="ECO:0000313" key="16">
    <source>
        <dbReference type="Proteomes" id="UP000189705"/>
    </source>
</evidence>
<evidence type="ECO:0000256" key="4">
    <source>
        <dbReference type="ARBA" id="ARBA00022737"/>
    </source>
</evidence>
<keyword evidence="9" id="KW-0804">Transcription</keyword>
<dbReference type="InterPro" id="IPR036051">
    <property type="entry name" value="KRAB_dom_sf"/>
</dbReference>
<dbReference type="RefSeq" id="XP_014381625.2">
    <property type="nucleotide sequence ID" value="XM_014526139.2"/>
</dbReference>
<evidence type="ECO:0000256" key="1">
    <source>
        <dbReference type="ARBA" id="ARBA00004123"/>
    </source>
</evidence>
<dbReference type="GeneID" id="106722998"/>
<dbReference type="PROSITE" id="PS50806">
    <property type="entry name" value="KRAB_RELATED"/>
    <property type="match status" value="1"/>
</dbReference>
<accession>A0A1U8DWJ8</accession>
<feature type="compositionally biased region" description="Basic and acidic residues" evidence="12">
    <location>
        <begin position="74"/>
        <end position="85"/>
    </location>
</feature>
<evidence type="ECO:0000259" key="13">
    <source>
        <dbReference type="PROSITE" id="PS50157"/>
    </source>
</evidence>
<keyword evidence="8" id="KW-0238">DNA-binding</keyword>
<evidence type="ECO:0000256" key="3">
    <source>
        <dbReference type="ARBA" id="ARBA00022723"/>
    </source>
</evidence>
<feature type="domain" description="KRAB-related" evidence="15">
    <location>
        <begin position="111"/>
        <end position="175"/>
    </location>
</feature>
<feature type="domain" description="C2H2-type" evidence="13">
    <location>
        <begin position="299"/>
        <end position="326"/>
    </location>
</feature>
<gene>
    <name evidence="17" type="primary">LOC106722998</name>
</gene>
<dbReference type="FunFam" id="3.30.160.60:FF:001060">
    <property type="entry name" value="Zinc finger protein OZF"/>
    <property type="match status" value="1"/>
</dbReference>
<organism evidence="16 17">
    <name type="scientific">Alligator sinensis</name>
    <name type="common">Chinese alligator</name>
    <dbReference type="NCBI Taxonomy" id="38654"/>
    <lineage>
        <taxon>Eukaryota</taxon>
        <taxon>Metazoa</taxon>
        <taxon>Chordata</taxon>
        <taxon>Craniata</taxon>
        <taxon>Vertebrata</taxon>
        <taxon>Euteleostomi</taxon>
        <taxon>Archelosauria</taxon>
        <taxon>Archosauria</taxon>
        <taxon>Crocodylia</taxon>
        <taxon>Alligatoridae</taxon>
        <taxon>Alligatorinae</taxon>
        <taxon>Alligator</taxon>
    </lineage>
</organism>
<evidence type="ECO:0000256" key="9">
    <source>
        <dbReference type="ARBA" id="ARBA00023163"/>
    </source>
</evidence>
<feature type="compositionally biased region" description="Basic and acidic residues" evidence="12">
    <location>
        <begin position="227"/>
        <end position="249"/>
    </location>
</feature>
<feature type="compositionally biased region" description="Basic and acidic residues" evidence="12">
    <location>
        <begin position="265"/>
        <end position="277"/>
    </location>
</feature>
<dbReference type="GO" id="GO:0003677">
    <property type="term" value="F:DNA binding"/>
    <property type="evidence" value="ECO:0007669"/>
    <property type="project" value="UniProtKB-KW"/>
</dbReference>
<keyword evidence="10" id="KW-0539">Nucleus</keyword>
<feature type="domain" description="C2H2-type" evidence="13">
    <location>
        <begin position="439"/>
        <end position="466"/>
    </location>
</feature>
<feature type="domain" description="C2H2-type" evidence="13">
    <location>
        <begin position="355"/>
        <end position="382"/>
    </location>
</feature>
<dbReference type="InterPro" id="IPR003655">
    <property type="entry name" value="aKRAB"/>
</dbReference>
<comment type="similarity">
    <text evidence="2">Belongs to the krueppel C2H2-type zinc-finger protein family.</text>
</comment>
<keyword evidence="5 11" id="KW-0863">Zinc-finger</keyword>
<dbReference type="FunFam" id="3.30.160.60:FF:001011">
    <property type="entry name" value="Zinc finger protein 793"/>
    <property type="match status" value="1"/>
</dbReference>
<dbReference type="PROSITE" id="PS00028">
    <property type="entry name" value="ZINC_FINGER_C2H2_1"/>
    <property type="match status" value="7"/>
</dbReference>
<dbReference type="SUPFAM" id="SSF57667">
    <property type="entry name" value="beta-beta-alpha zinc fingers"/>
    <property type="match status" value="4"/>
</dbReference>
<dbReference type="Proteomes" id="UP000189705">
    <property type="component" value="Unplaced"/>
</dbReference>
<dbReference type="FunFam" id="3.30.160.60:FF:000688">
    <property type="entry name" value="zinc finger protein 197 isoform X1"/>
    <property type="match status" value="2"/>
</dbReference>
<dbReference type="GO" id="GO:0008270">
    <property type="term" value="F:zinc ion binding"/>
    <property type="evidence" value="ECO:0007669"/>
    <property type="project" value="UniProtKB-KW"/>
</dbReference>
<sequence length="490" mass="54582">MFSKTSLCPTRRQLTPRLCPAADSPNTKETWDWSAGESSSGWCPGQGPSPVAAGADTLSRADQQPPKEGPVNLELKKDSPGRLGERGSLTPEPGQVQKGQGRPSKPGESLELQEVFEDVAVCFTRKEWELLEDDDKVLYRDQMLKNYQALASLGYRGPTPDLICRIQQGEVELWVCEDEDGGEIPRSEDLLPGGAWLLSGAEEQTPAGGPADLEPPWTSPGGLGKMDSLRPEKDKWHQSQGRPQKEKENVAVNQAPSEVGCESGKGTDPKKSPGCREKIVDHPSNLARHKCMHTREKPHQCSECGKSFTQSFNLAQHQRIHRGEKPHRCSECGKRFTRSSHLSQHQRIHRGERPHQCPECGKSFTYSSGLAQHLRIHTGEKPHQCSECVKSFTSSSSLARHQFIHTGEKPHQCLECGKSFTRFSRLAEHQRIHRQENPHQCSVCGKSFTQSSTLALHQRIHTGEKPHQCAVCGKSFIHSSSLTRHRRIHT</sequence>
<keyword evidence="6" id="KW-0862">Zinc</keyword>
<protein>
    <submittedName>
        <fullName evidence="17">Zinc finger protein 135-like isoform X2</fullName>
    </submittedName>
</protein>
<dbReference type="Pfam" id="PF00096">
    <property type="entry name" value="zf-C2H2"/>
    <property type="match status" value="6"/>
</dbReference>
<dbReference type="Gene3D" id="6.10.140.140">
    <property type="match status" value="1"/>
</dbReference>
<proteinExistence type="inferred from homology"/>
<feature type="domain" description="C2H2-type" evidence="13">
    <location>
        <begin position="467"/>
        <end position="490"/>
    </location>
</feature>
<evidence type="ECO:0000259" key="14">
    <source>
        <dbReference type="PROSITE" id="PS50805"/>
    </source>
</evidence>
<name>A0A1U8DWJ8_ALLSI</name>
<comment type="subcellular location">
    <subcellularLocation>
        <location evidence="1">Nucleus</location>
    </subcellularLocation>
</comment>
<keyword evidence="7" id="KW-0805">Transcription regulation</keyword>
<dbReference type="InterPro" id="IPR041697">
    <property type="entry name" value="Znf-C2H2_11"/>
</dbReference>
<dbReference type="GO" id="GO:0005634">
    <property type="term" value="C:nucleus"/>
    <property type="evidence" value="ECO:0007669"/>
    <property type="project" value="UniProtKB-SubCell"/>
</dbReference>
<feature type="region of interest" description="Disordered" evidence="12">
    <location>
        <begin position="1"/>
        <end position="109"/>
    </location>
</feature>
<dbReference type="FunFam" id="3.30.160.60:FF:000213">
    <property type="entry name" value="Zinc finger protein 624"/>
    <property type="match status" value="1"/>
</dbReference>
<dbReference type="SMART" id="SM00349">
    <property type="entry name" value="KRAB"/>
    <property type="match status" value="1"/>
</dbReference>
<reference evidence="17" key="1">
    <citation type="submission" date="2025-08" db="UniProtKB">
        <authorList>
            <consortium name="RefSeq"/>
        </authorList>
    </citation>
    <scope>IDENTIFICATION</scope>
</reference>
<dbReference type="InterPro" id="IPR036236">
    <property type="entry name" value="Znf_C2H2_sf"/>
</dbReference>
<dbReference type="PANTHER" id="PTHR23234">
    <property type="entry name" value="ZNF44 PROTEIN"/>
    <property type="match status" value="1"/>
</dbReference>
<feature type="domain" description="C2H2-type" evidence="13">
    <location>
        <begin position="383"/>
        <end position="410"/>
    </location>
</feature>
<keyword evidence="16" id="KW-1185">Reference proteome</keyword>
<feature type="domain" description="C2H2-type" evidence="13">
    <location>
        <begin position="411"/>
        <end position="438"/>
    </location>
</feature>
<keyword evidence="3" id="KW-0479">Metal-binding</keyword>
<dbReference type="SUPFAM" id="SSF109640">
    <property type="entry name" value="KRAB domain (Kruppel-associated box)"/>
    <property type="match status" value="1"/>
</dbReference>
<dbReference type="FunFam" id="3.30.160.60:FF:000862">
    <property type="entry name" value="zinc finger protein 697"/>
    <property type="match status" value="1"/>
</dbReference>
<dbReference type="Pfam" id="PF16622">
    <property type="entry name" value="zf-C2H2_11"/>
    <property type="match status" value="1"/>
</dbReference>
<dbReference type="InterPro" id="IPR001909">
    <property type="entry name" value="KRAB"/>
</dbReference>
<dbReference type="Pfam" id="PF01352">
    <property type="entry name" value="KRAB"/>
    <property type="match status" value="1"/>
</dbReference>
<evidence type="ECO:0000256" key="12">
    <source>
        <dbReference type="SAM" id="MobiDB-lite"/>
    </source>
</evidence>
<evidence type="ECO:0000256" key="7">
    <source>
        <dbReference type="ARBA" id="ARBA00023015"/>
    </source>
</evidence>
<dbReference type="Gene3D" id="3.30.160.60">
    <property type="entry name" value="Classic Zinc Finger"/>
    <property type="match status" value="7"/>
</dbReference>
<evidence type="ECO:0000256" key="11">
    <source>
        <dbReference type="PROSITE-ProRule" id="PRU00042"/>
    </source>
</evidence>
<dbReference type="InterPro" id="IPR050758">
    <property type="entry name" value="Znf_C2H2-type"/>
</dbReference>
<dbReference type="InterPro" id="IPR013087">
    <property type="entry name" value="Znf_C2H2_type"/>
</dbReference>
<dbReference type="PANTHER" id="PTHR23234:SF8">
    <property type="entry name" value="C2H2-TYPE DOMAIN-CONTAINING PROTEIN"/>
    <property type="match status" value="1"/>
</dbReference>